<keyword evidence="7" id="KW-0326">Glycosidase</keyword>
<dbReference type="Proteomes" id="UP001054821">
    <property type="component" value="Chromosome 8"/>
</dbReference>
<dbReference type="GO" id="GO:0005509">
    <property type="term" value="F:calcium ion binding"/>
    <property type="evidence" value="ECO:0007669"/>
    <property type="project" value="InterPro"/>
</dbReference>
<dbReference type="GO" id="GO:0004556">
    <property type="term" value="F:alpha-amylase activity"/>
    <property type="evidence" value="ECO:0007669"/>
    <property type="project" value="UniProtKB-EC"/>
</dbReference>
<gene>
    <name evidence="10" type="ORF">L3X38_043784</name>
</gene>
<evidence type="ECO:0000256" key="2">
    <source>
        <dbReference type="ARBA" id="ARBA00001913"/>
    </source>
</evidence>
<comment type="caution">
    <text evidence="10">The sequence shown here is derived from an EMBL/GenBank/DDBJ whole genome shotgun (WGS) entry which is preliminary data.</text>
</comment>
<evidence type="ECO:0000256" key="6">
    <source>
        <dbReference type="ARBA" id="ARBA00023277"/>
    </source>
</evidence>
<comment type="similarity">
    <text evidence="3">Belongs to the glycosyl hydrolase 13 family.</text>
</comment>
<dbReference type="Gene3D" id="3.20.20.80">
    <property type="entry name" value="Glycosidases"/>
    <property type="match status" value="1"/>
</dbReference>
<proteinExistence type="inferred from homology"/>
<dbReference type="SUPFAM" id="SSF51011">
    <property type="entry name" value="Glycosyl hydrolase domain"/>
    <property type="match status" value="1"/>
</dbReference>
<reference evidence="10 11" key="1">
    <citation type="journal article" date="2022" name="G3 (Bethesda)">
        <title>Whole-genome sequence and methylome profiling of the almond [Prunus dulcis (Mill.) D.A. Webb] cultivar 'Nonpareil'.</title>
        <authorList>
            <person name="D'Amico-Willman K.M."/>
            <person name="Ouma W.Z."/>
            <person name="Meulia T."/>
            <person name="Sideli G.M."/>
            <person name="Gradziel T.M."/>
            <person name="Fresnedo-Ramirez J."/>
        </authorList>
    </citation>
    <scope>NUCLEOTIDE SEQUENCE [LARGE SCALE GENOMIC DNA]</scope>
    <source>
        <strain evidence="10">Clone GOH B32 T37-40</strain>
    </source>
</reference>
<feature type="domain" description="Alpha-amylase C-terminal beta-sheet" evidence="9">
    <location>
        <begin position="52"/>
        <end position="113"/>
    </location>
</feature>
<evidence type="ECO:0000256" key="4">
    <source>
        <dbReference type="ARBA" id="ARBA00012595"/>
    </source>
</evidence>
<accession>A0AAD4UYF3</accession>
<evidence type="ECO:0000256" key="5">
    <source>
        <dbReference type="ARBA" id="ARBA00022801"/>
    </source>
</evidence>
<dbReference type="EMBL" id="JAJFAZ020000008">
    <property type="protein sequence ID" value="KAI5314608.1"/>
    <property type="molecule type" value="Genomic_DNA"/>
</dbReference>
<organism evidence="10 11">
    <name type="scientific">Prunus dulcis</name>
    <name type="common">Almond</name>
    <name type="synonym">Amygdalus dulcis</name>
    <dbReference type="NCBI Taxonomy" id="3755"/>
    <lineage>
        <taxon>Eukaryota</taxon>
        <taxon>Viridiplantae</taxon>
        <taxon>Streptophyta</taxon>
        <taxon>Embryophyta</taxon>
        <taxon>Tracheophyta</taxon>
        <taxon>Spermatophyta</taxon>
        <taxon>Magnoliopsida</taxon>
        <taxon>eudicotyledons</taxon>
        <taxon>Gunneridae</taxon>
        <taxon>Pentapetalae</taxon>
        <taxon>rosids</taxon>
        <taxon>fabids</taxon>
        <taxon>Rosales</taxon>
        <taxon>Rosaceae</taxon>
        <taxon>Amygdaloideae</taxon>
        <taxon>Amygdaleae</taxon>
        <taxon>Prunus</taxon>
    </lineage>
</organism>
<keyword evidence="11" id="KW-1185">Reference proteome</keyword>
<evidence type="ECO:0000313" key="11">
    <source>
        <dbReference type="Proteomes" id="UP001054821"/>
    </source>
</evidence>
<evidence type="ECO:0000259" key="9">
    <source>
        <dbReference type="SMART" id="SM00810"/>
    </source>
</evidence>
<evidence type="ECO:0000256" key="7">
    <source>
        <dbReference type="ARBA" id="ARBA00023295"/>
    </source>
</evidence>
<sequence length="115" mass="12881">MNTLNHFLLSITLAADFSASQILFQWVELSVKVMHGYAYILTHPGIPSIIQERDLICLTDSALRIQSADADFYVASIDEKIIVKIGPRLDIGKLVPPAFKIGTSGKDYAMWERKE</sequence>
<dbReference type="EC" id="3.2.1.1" evidence="4"/>
<name>A0AAD4UYF3_PRUDU</name>
<feature type="chain" id="PRO_5042084312" description="alpha-amylase" evidence="8">
    <location>
        <begin position="21"/>
        <end position="115"/>
    </location>
</feature>
<keyword evidence="5" id="KW-0378">Hydrolase</keyword>
<dbReference type="SMART" id="SM00810">
    <property type="entry name" value="Alpha-amyl_C2"/>
    <property type="match status" value="1"/>
</dbReference>
<evidence type="ECO:0000256" key="1">
    <source>
        <dbReference type="ARBA" id="ARBA00000548"/>
    </source>
</evidence>
<dbReference type="Gene3D" id="2.60.40.1180">
    <property type="entry name" value="Golgi alpha-mannosidase II"/>
    <property type="match status" value="1"/>
</dbReference>
<feature type="signal peptide" evidence="8">
    <location>
        <begin position="1"/>
        <end position="20"/>
    </location>
</feature>
<dbReference type="AlphaFoldDB" id="A0AAD4UYF3"/>
<comment type="catalytic activity">
    <reaction evidence="1">
        <text>Endohydrolysis of (1-&gt;4)-alpha-D-glucosidic linkages in polysaccharides containing three or more (1-&gt;4)-alpha-linked D-glucose units.</text>
        <dbReference type="EC" id="3.2.1.1"/>
    </reaction>
</comment>
<protein>
    <recommendedName>
        <fullName evidence="4">alpha-amylase</fullName>
        <ecNumber evidence="4">3.2.1.1</ecNumber>
    </recommendedName>
</protein>
<keyword evidence="6" id="KW-0119">Carbohydrate metabolism</keyword>
<keyword evidence="8" id="KW-0732">Signal</keyword>
<dbReference type="GO" id="GO:0005975">
    <property type="term" value="P:carbohydrate metabolic process"/>
    <property type="evidence" value="ECO:0007669"/>
    <property type="project" value="InterPro"/>
</dbReference>
<dbReference type="InterPro" id="IPR012850">
    <property type="entry name" value="A-amylase_bs_C"/>
</dbReference>
<evidence type="ECO:0000313" key="10">
    <source>
        <dbReference type="EMBL" id="KAI5314608.1"/>
    </source>
</evidence>
<evidence type="ECO:0000256" key="8">
    <source>
        <dbReference type="SAM" id="SignalP"/>
    </source>
</evidence>
<dbReference type="InterPro" id="IPR013780">
    <property type="entry name" value="Glyco_hydro_b"/>
</dbReference>
<dbReference type="Pfam" id="PF07821">
    <property type="entry name" value="Alpha-amyl_C2"/>
    <property type="match status" value="1"/>
</dbReference>
<comment type="cofactor">
    <cofactor evidence="2">
        <name>Ca(2+)</name>
        <dbReference type="ChEBI" id="CHEBI:29108"/>
    </cofactor>
</comment>
<dbReference type="PANTHER" id="PTHR43447">
    <property type="entry name" value="ALPHA-AMYLASE"/>
    <property type="match status" value="1"/>
</dbReference>
<evidence type="ECO:0000256" key="3">
    <source>
        <dbReference type="ARBA" id="ARBA00008061"/>
    </source>
</evidence>